<dbReference type="GeneID" id="14308330"/>
<evidence type="ECO:0000313" key="1">
    <source>
        <dbReference type="EMBL" id="AGB02959.1"/>
    </source>
</evidence>
<dbReference type="eggNOG" id="arCOG04987">
    <property type="taxonomic scope" value="Archaea"/>
</dbReference>
<dbReference type="AlphaFoldDB" id="L0HIP7"/>
<dbReference type="Proteomes" id="UP000010824">
    <property type="component" value="Chromosome"/>
</dbReference>
<dbReference type="OrthoDB" id="148333at2157"/>
<keyword evidence="2" id="KW-1185">Reference proteome</keyword>
<dbReference type="EMBL" id="CP003167">
    <property type="protein sequence ID" value="AGB02959.1"/>
    <property type="molecule type" value="Genomic_DNA"/>
</dbReference>
<accession>L0HIP7</accession>
<sequence precursor="true">MKVHWLALLFIVGLALSIPSVSAKVIEEKDGYTVTTVENAPSRFADVFALTSYTITQGQTRWHTTSVPSGATRFFSNLNWGTSANSLALTLYTPDASVLGPYYDPADGVIDGRIYLMVTRSGGLPSGTWSSKVYGSSVTGTQTYSYSASGY</sequence>
<dbReference type="RefSeq" id="WP_015285922.1">
    <property type="nucleotide sequence ID" value="NC_019943.1"/>
</dbReference>
<dbReference type="InParanoid" id="L0HIP7"/>
<dbReference type="KEGG" id="mfo:Metfor_1941"/>
<reference evidence="2" key="1">
    <citation type="submission" date="2011-12" db="EMBL/GenBank/DDBJ databases">
        <title>Complete sequence of Methanoregula formicicum SMSP.</title>
        <authorList>
            <person name="Lucas S."/>
            <person name="Han J."/>
            <person name="Lapidus A."/>
            <person name="Cheng J.-F."/>
            <person name="Goodwin L."/>
            <person name="Pitluck S."/>
            <person name="Peters L."/>
            <person name="Ovchinnikova G."/>
            <person name="Teshima H."/>
            <person name="Detter J.C."/>
            <person name="Han C."/>
            <person name="Tapia R."/>
            <person name="Land M."/>
            <person name="Hauser L."/>
            <person name="Kyrpides N."/>
            <person name="Ivanova N."/>
            <person name="Pagani I."/>
            <person name="Imachi H."/>
            <person name="Tamaki H."/>
            <person name="Sekiguchi Y."/>
            <person name="Kamagata Y."/>
            <person name="Cadillo-Quiroz H."/>
            <person name="Zinder S."/>
            <person name="Liu W.-T."/>
            <person name="Woyke T."/>
        </authorList>
    </citation>
    <scope>NUCLEOTIDE SEQUENCE [LARGE SCALE GENOMIC DNA]</scope>
    <source>
        <strain evidence="2">DSM 22288 / NBRC 105244 / SMSP</strain>
    </source>
</reference>
<reference evidence="1 2" key="2">
    <citation type="journal article" date="2014" name="Genome Announc.">
        <title>Complete Genome Sequence of Methanoregula formicica SMSPT, a Mesophilic Hydrogenotrophic Methanogen Isolated from a Methanogenic Upflow Anaerobic Sludge Blanket Reactor.</title>
        <authorList>
            <person name="Yamamoto K."/>
            <person name="Tamaki H."/>
            <person name="Cadillo-Quiroz H."/>
            <person name="Imachi H."/>
            <person name="Kyrpides N."/>
            <person name="Woyke T."/>
            <person name="Goodwin L."/>
            <person name="Zinder S.H."/>
            <person name="Kamagata Y."/>
            <person name="Liu W.T."/>
        </authorList>
    </citation>
    <scope>NUCLEOTIDE SEQUENCE [LARGE SCALE GENOMIC DNA]</scope>
    <source>
        <strain evidence="2">DSM 22288 / NBRC 105244 / SMSP</strain>
    </source>
</reference>
<gene>
    <name evidence="1" type="ordered locus">Metfor_1941</name>
</gene>
<evidence type="ECO:0000313" key="2">
    <source>
        <dbReference type="Proteomes" id="UP000010824"/>
    </source>
</evidence>
<dbReference type="HOGENOM" id="CLU_145177_0_0_2"/>
<name>L0HIP7_METFS</name>
<organism evidence="1 2">
    <name type="scientific">Methanoregula formicica (strain DSM 22288 / NBRC 105244 / SMSP)</name>
    <dbReference type="NCBI Taxonomy" id="593750"/>
    <lineage>
        <taxon>Archaea</taxon>
        <taxon>Methanobacteriati</taxon>
        <taxon>Methanobacteriota</taxon>
        <taxon>Stenosarchaea group</taxon>
        <taxon>Methanomicrobia</taxon>
        <taxon>Methanomicrobiales</taxon>
        <taxon>Methanoregulaceae</taxon>
        <taxon>Methanoregula</taxon>
    </lineage>
</organism>
<protein>
    <submittedName>
        <fullName evidence="1">Uncharacterized protein</fullName>
    </submittedName>
</protein>
<proteinExistence type="predicted"/>